<dbReference type="InterPro" id="IPR027056">
    <property type="entry name" value="Gluconate_2DH_su3"/>
</dbReference>
<keyword evidence="2" id="KW-1185">Reference proteome</keyword>
<name>A0A7X2ZAR0_9BACL</name>
<dbReference type="Pfam" id="PF13618">
    <property type="entry name" value="Gluconate_2-dh3"/>
    <property type="match status" value="1"/>
</dbReference>
<gene>
    <name evidence="1" type="ORF">GNP93_11875</name>
</gene>
<evidence type="ECO:0000313" key="2">
    <source>
        <dbReference type="Proteomes" id="UP000450917"/>
    </source>
</evidence>
<comment type="caution">
    <text evidence="1">The sequence shown here is derived from an EMBL/GenBank/DDBJ whole genome shotgun (WGS) entry which is preliminary data.</text>
</comment>
<protein>
    <submittedName>
        <fullName evidence="1">Gluconate 2-dehydrogenase subunit 3 family protein</fullName>
    </submittedName>
</protein>
<sequence>MKRLTRYPSYDVMSQRHEWDEHTRRIVLDRLQTGGGYTFLTAVEAENLRAWCCLLLDDERPEIIQFVLDHIDTKMNSGQESQRKPGEPPAPALVRNGLQALDSACQRLHTKRFFHMDQEQKKQIMHAISQGDGSPPDIWRSIPQQAWFQKLLKLAIDGYYSHPEVWSEIGYGGPAYPRGYVRMNPDVPDPWEPIKEGKPS</sequence>
<dbReference type="EMBL" id="WNZX01000008">
    <property type="protein sequence ID" value="MUG71376.1"/>
    <property type="molecule type" value="Genomic_DNA"/>
</dbReference>
<evidence type="ECO:0000313" key="1">
    <source>
        <dbReference type="EMBL" id="MUG71376.1"/>
    </source>
</evidence>
<organism evidence="1 2">
    <name type="scientific">Paenibacillus validus</name>
    <dbReference type="NCBI Taxonomy" id="44253"/>
    <lineage>
        <taxon>Bacteria</taxon>
        <taxon>Bacillati</taxon>
        <taxon>Bacillota</taxon>
        <taxon>Bacilli</taxon>
        <taxon>Bacillales</taxon>
        <taxon>Paenibacillaceae</taxon>
        <taxon>Paenibacillus</taxon>
    </lineage>
</organism>
<dbReference type="Proteomes" id="UP000450917">
    <property type="component" value="Unassembled WGS sequence"/>
</dbReference>
<proteinExistence type="predicted"/>
<reference evidence="1 2" key="1">
    <citation type="submission" date="2019-11" db="EMBL/GenBank/DDBJ databases">
        <title>Draft genome sequences of five Paenibacillus species of dairy origin.</title>
        <authorList>
            <person name="Olajide A.M."/>
            <person name="Chen S."/>
            <person name="Lapointe G."/>
        </authorList>
    </citation>
    <scope>NUCLEOTIDE SEQUENCE [LARGE SCALE GENOMIC DNA]</scope>
    <source>
        <strain evidence="1 2">2CS3</strain>
    </source>
</reference>
<dbReference type="AlphaFoldDB" id="A0A7X2ZAR0"/>
<accession>A0A7X2ZAR0</accession>